<evidence type="ECO:0000256" key="2">
    <source>
        <dbReference type="ARBA" id="ARBA00009605"/>
    </source>
</evidence>
<dbReference type="STRING" id="37001.A0A1A9WJF2"/>
<evidence type="ECO:0000256" key="6">
    <source>
        <dbReference type="ARBA" id="ARBA00022692"/>
    </source>
</evidence>
<dbReference type="InterPro" id="IPR000333">
    <property type="entry name" value="TGFB_receptor"/>
</dbReference>
<evidence type="ECO:0000256" key="7">
    <source>
        <dbReference type="ARBA" id="ARBA00022729"/>
    </source>
</evidence>
<keyword evidence="9" id="KW-0418">Kinase</keyword>
<keyword evidence="12 14" id="KW-0472">Membrane</keyword>
<dbReference type="PROSITE" id="PS00108">
    <property type="entry name" value="PROTEIN_KINASE_ST"/>
    <property type="match status" value="1"/>
</dbReference>
<dbReference type="Gene3D" id="1.10.510.10">
    <property type="entry name" value="Transferase(Phosphotransferase) domain 1"/>
    <property type="match status" value="1"/>
</dbReference>
<dbReference type="InterPro" id="IPR045860">
    <property type="entry name" value="Snake_toxin-like_sf"/>
</dbReference>
<dbReference type="VEuPathDB" id="VectorBase:GBRI021953"/>
<protein>
    <recommendedName>
        <fullName evidence="3">receptor protein serine/threonine kinase</fullName>
        <ecNumber evidence="3">2.7.11.30</ecNumber>
    </recommendedName>
</protein>
<evidence type="ECO:0000256" key="10">
    <source>
        <dbReference type="ARBA" id="ARBA00022840"/>
    </source>
</evidence>
<reference evidence="17" key="1">
    <citation type="submission" date="2014-03" db="EMBL/GenBank/DDBJ databases">
        <authorList>
            <person name="Aksoy S."/>
            <person name="Warren W."/>
            <person name="Wilson R.K."/>
        </authorList>
    </citation>
    <scope>NUCLEOTIDE SEQUENCE [LARGE SCALE GENOMIC DNA]</scope>
    <source>
        <strain evidence="17">IAEA</strain>
    </source>
</reference>
<dbReference type="GO" id="GO:0043235">
    <property type="term" value="C:receptor complex"/>
    <property type="evidence" value="ECO:0007669"/>
    <property type="project" value="TreeGrafter"/>
</dbReference>
<dbReference type="GO" id="GO:0004675">
    <property type="term" value="F:transmembrane receptor protein serine/threonine kinase activity"/>
    <property type="evidence" value="ECO:0007669"/>
    <property type="project" value="UniProtKB-EC"/>
</dbReference>
<dbReference type="PANTHER" id="PTHR23255">
    <property type="entry name" value="TRANSFORMING GROWTH FACTOR-BETA RECEPTOR TYPE I AND II"/>
    <property type="match status" value="1"/>
</dbReference>
<keyword evidence="10" id="KW-0067">ATP-binding</keyword>
<dbReference type="EnsemblMetazoa" id="GBRI021953-RA">
    <property type="protein sequence ID" value="GBRI021953-PA"/>
    <property type="gene ID" value="GBRI021953"/>
</dbReference>
<evidence type="ECO:0000256" key="11">
    <source>
        <dbReference type="ARBA" id="ARBA00022989"/>
    </source>
</evidence>
<keyword evidence="7" id="KW-0732">Signal</keyword>
<evidence type="ECO:0000256" key="8">
    <source>
        <dbReference type="ARBA" id="ARBA00022741"/>
    </source>
</evidence>
<dbReference type="CDD" id="cd23596">
    <property type="entry name" value="TFP_LU_ECD_Tkv"/>
    <property type="match status" value="1"/>
</dbReference>
<dbReference type="SUPFAM" id="SSF57302">
    <property type="entry name" value="Snake toxin-like"/>
    <property type="match status" value="1"/>
</dbReference>
<evidence type="ECO:0000256" key="3">
    <source>
        <dbReference type="ARBA" id="ARBA00012401"/>
    </source>
</evidence>
<feature type="domain" description="Protein kinase" evidence="15">
    <location>
        <begin position="176"/>
        <end position="468"/>
    </location>
</feature>
<dbReference type="PROSITE" id="PS50011">
    <property type="entry name" value="PROTEIN_KINASE_DOM"/>
    <property type="match status" value="1"/>
</dbReference>
<keyword evidence="17" id="KW-1185">Reference proteome</keyword>
<evidence type="ECO:0000256" key="5">
    <source>
        <dbReference type="ARBA" id="ARBA00022679"/>
    </source>
</evidence>
<keyword evidence="13" id="KW-0675">Receptor</keyword>
<dbReference type="GO" id="GO:0005524">
    <property type="term" value="F:ATP binding"/>
    <property type="evidence" value="ECO:0007669"/>
    <property type="project" value="UniProtKB-KW"/>
</dbReference>
<dbReference type="Pfam" id="PF01064">
    <property type="entry name" value="Activin_recp"/>
    <property type="match status" value="1"/>
</dbReference>
<keyword evidence="4" id="KW-0723">Serine/threonine-protein kinase</keyword>
<dbReference type="InterPro" id="IPR000472">
    <property type="entry name" value="Activin_recp"/>
</dbReference>
<organism evidence="16 17">
    <name type="scientific">Glossina brevipalpis</name>
    <dbReference type="NCBI Taxonomy" id="37001"/>
    <lineage>
        <taxon>Eukaryota</taxon>
        <taxon>Metazoa</taxon>
        <taxon>Ecdysozoa</taxon>
        <taxon>Arthropoda</taxon>
        <taxon>Hexapoda</taxon>
        <taxon>Insecta</taxon>
        <taxon>Pterygota</taxon>
        <taxon>Neoptera</taxon>
        <taxon>Endopterygota</taxon>
        <taxon>Diptera</taxon>
        <taxon>Brachycera</taxon>
        <taxon>Muscomorpha</taxon>
        <taxon>Hippoboscoidea</taxon>
        <taxon>Glossinidae</taxon>
        <taxon>Glossina</taxon>
    </lineage>
</organism>
<keyword evidence="11 14" id="KW-1133">Transmembrane helix</keyword>
<dbReference type="SMART" id="SM00220">
    <property type="entry name" value="S_TKc"/>
    <property type="match status" value="1"/>
</dbReference>
<dbReference type="InterPro" id="IPR008271">
    <property type="entry name" value="Ser/Thr_kinase_AS"/>
</dbReference>
<dbReference type="GO" id="GO:0071363">
    <property type="term" value="P:cellular response to growth factor stimulus"/>
    <property type="evidence" value="ECO:0007669"/>
    <property type="project" value="TreeGrafter"/>
</dbReference>
<evidence type="ECO:0000256" key="1">
    <source>
        <dbReference type="ARBA" id="ARBA00004479"/>
    </source>
</evidence>
<dbReference type="InterPro" id="IPR000719">
    <property type="entry name" value="Prot_kinase_dom"/>
</dbReference>
<dbReference type="EC" id="2.7.11.30" evidence="3"/>
<dbReference type="SUPFAM" id="SSF56112">
    <property type="entry name" value="Protein kinase-like (PK-like)"/>
    <property type="match status" value="1"/>
</dbReference>
<keyword evidence="5" id="KW-0808">Transferase</keyword>
<evidence type="ECO:0000259" key="15">
    <source>
        <dbReference type="PROSITE" id="PS50011"/>
    </source>
</evidence>
<dbReference type="Gene3D" id="2.10.60.10">
    <property type="entry name" value="CD59"/>
    <property type="match status" value="1"/>
</dbReference>
<proteinExistence type="inferred from homology"/>
<dbReference type="AlphaFoldDB" id="A0A1A9WJF2"/>
<sequence>MIGAFLPNELVNQTKEGHSTYRNLTCYCHGDCPNNLGNNICRTRPGGYCFTAVVQNEFTKSNEFTYGCMPPHQNGGWFMCFPKHISCCDTEDYCNKNITIAIASIKNESMEYNIPVLGIIIIGLILMMVMVALLVCKKQAKLCITCSLSREERTDQAEGSDRGTTRLKQRSIAHEIQFENLISRGGYGQIYLGRWRNEKVAVKIFHEEHKASWENETEIYRTVLLPHENILHYIASDLIDIQMLLITEYYENGSLYDFLSNETIETDQLQLLAFSLILGLSHLHKEIIGNPGKPGIAHRDIKSKNILVKNNGQCSIADFGFAIKYLSTENDLRIKGKVQVGTVRYMAPEILNATLNQHIFDEYKQADMYAISLVLWEMIRRCRIVSVDTKLITYDDYALPYYDVVPADPSIEDMRTVVCDQGLRPSISALWQENKVLSTISKVMEECWNPNPAARLTALRAKKTIQRLDGDLTESSMEIL</sequence>
<evidence type="ECO:0000256" key="12">
    <source>
        <dbReference type="ARBA" id="ARBA00023136"/>
    </source>
</evidence>
<evidence type="ECO:0000313" key="16">
    <source>
        <dbReference type="EnsemblMetazoa" id="GBRI021953-PA"/>
    </source>
</evidence>
<keyword evidence="8" id="KW-0547">Nucleotide-binding</keyword>
<evidence type="ECO:0000256" key="13">
    <source>
        <dbReference type="ARBA" id="ARBA00023170"/>
    </source>
</evidence>
<dbReference type="FunFam" id="1.10.510.10:FF:000304">
    <property type="entry name" value="Receptor protein serine/threonine kinase"/>
    <property type="match status" value="1"/>
</dbReference>
<evidence type="ECO:0000256" key="14">
    <source>
        <dbReference type="SAM" id="Phobius"/>
    </source>
</evidence>
<keyword evidence="6 14" id="KW-0812">Transmembrane</keyword>
<feature type="transmembrane region" description="Helical" evidence="14">
    <location>
        <begin position="114"/>
        <end position="135"/>
    </location>
</feature>
<dbReference type="PANTHER" id="PTHR23255:SF106">
    <property type="entry name" value="RECEPTOR PROTEIN SERINE_THREONINE KINASE"/>
    <property type="match status" value="1"/>
</dbReference>
<evidence type="ECO:0000313" key="17">
    <source>
        <dbReference type="Proteomes" id="UP000091820"/>
    </source>
</evidence>
<dbReference type="Pfam" id="PF00069">
    <property type="entry name" value="Pkinase"/>
    <property type="match status" value="1"/>
</dbReference>
<dbReference type="Gene3D" id="3.30.200.20">
    <property type="entry name" value="Phosphorylase Kinase, domain 1"/>
    <property type="match status" value="1"/>
</dbReference>
<comment type="subcellular location">
    <subcellularLocation>
        <location evidence="1">Membrane</location>
        <topology evidence="1">Single-pass type I membrane protein</topology>
    </subcellularLocation>
</comment>
<evidence type="ECO:0000256" key="9">
    <source>
        <dbReference type="ARBA" id="ARBA00022777"/>
    </source>
</evidence>
<name>A0A1A9WJF2_9MUSC</name>
<dbReference type="Proteomes" id="UP000091820">
    <property type="component" value="Unassembled WGS sequence"/>
</dbReference>
<comment type="similarity">
    <text evidence="2">Belongs to the protein kinase superfamily. TKL Ser/Thr protein kinase family. TGFB receptor subfamily.</text>
</comment>
<evidence type="ECO:0000256" key="4">
    <source>
        <dbReference type="ARBA" id="ARBA00022527"/>
    </source>
</evidence>
<dbReference type="InterPro" id="IPR011009">
    <property type="entry name" value="Kinase-like_dom_sf"/>
</dbReference>
<dbReference type="GO" id="GO:0005886">
    <property type="term" value="C:plasma membrane"/>
    <property type="evidence" value="ECO:0007669"/>
    <property type="project" value="TreeGrafter"/>
</dbReference>
<accession>A0A1A9WJF2</accession>
<reference evidence="16" key="2">
    <citation type="submission" date="2020-05" db="UniProtKB">
        <authorList>
            <consortium name="EnsemblMetazoa"/>
        </authorList>
    </citation>
    <scope>IDENTIFICATION</scope>
    <source>
        <strain evidence="16">IAEA</strain>
    </source>
</reference>